<evidence type="ECO:0000313" key="2">
    <source>
        <dbReference type="EMBL" id="KAJ7346140.1"/>
    </source>
</evidence>
<dbReference type="AlphaFoldDB" id="A0AAD7ERI9"/>
<dbReference type="Proteomes" id="UP001218218">
    <property type="component" value="Unassembled WGS sequence"/>
</dbReference>
<sequence length="261" mass="29155">MDVEIEFDGKTCYHVVTTFDAISYSECDNAVEEVLRAGNVVNHGAAHGVFIFAFKRGEIATTGVKVNRAADECDTVVTKQSQKPVSAWSRVCFIKRQLGRVARVGLVASDDRHALRRKSKGCAGLQRKGEREKRKLDVGMKGGRHVRHVRRVRRLCAEASLGLSEHKTINTNEIQNPVQHILCQNPIKAGILAKEVSSGSMEDKEDGGALNSNNQDLLEKWRGRRRSVSEPMPERRKGQTANIHAQQLEPQALRETWSLDH</sequence>
<proteinExistence type="predicted"/>
<protein>
    <submittedName>
        <fullName evidence="2">Uncharacterized protein</fullName>
    </submittedName>
</protein>
<evidence type="ECO:0000256" key="1">
    <source>
        <dbReference type="SAM" id="MobiDB-lite"/>
    </source>
</evidence>
<evidence type="ECO:0000313" key="3">
    <source>
        <dbReference type="Proteomes" id="UP001218218"/>
    </source>
</evidence>
<keyword evidence="3" id="KW-1185">Reference proteome</keyword>
<feature type="compositionally biased region" description="Polar residues" evidence="1">
    <location>
        <begin position="239"/>
        <end position="249"/>
    </location>
</feature>
<comment type="caution">
    <text evidence="2">The sequence shown here is derived from an EMBL/GenBank/DDBJ whole genome shotgun (WGS) entry which is preliminary data.</text>
</comment>
<reference evidence="2" key="1">
    <citation type="submission" date="2023-03" db="EMBL/GenBank/DDBJ databases">
        <title>Massive genome expansion in bonnet fungi (Mycena s.s.) driven by repeated elements and novel gene families across ecological guilds.</title>
        <authorList>
            <consortium name="Lawrence Berkeley National Laboratory"/>
            <person name="Harder C.B."/>
            <person name="Miyauchi S."/>
            <person name="Viragh M."/>
            <person name="Kuo A."/>
            <person name="Thoen E."/>
            <person name="Andreopoulos B."/>
            <person name="Lu D."/>
            <person name="Skrede I."/>
            <person name="Drula E."/>
            <person name="Henrissat B."/>
            <person name="Morin E."/>
            <person name="Kohler A."/>
            <person name="Barry K."/>
            <person name="LaButti K."/>
            <person name="Morin E."/>
            <person name="Salamov A."/>
            <person name="Lipzen A."/>
            <person name="Mereny Z."/>
            <person name="Hegedus B."/>
            <person name="Baldrian P."/>
            <person name="Stursova M."/>
            <person name="Weitz H."/>
            <person name="Taylor A."/>
            <person name="Grigoriev I.V."/>
            <person name="Nagy L.G."/>
            <person name="Martin F."/>
            <person name="Kauserud H."/>
        </authorList>
    </citation>
    <scope>NUCLEOTIDE SEQUENCE</scope>
    <source>
        <strain evidence="2">CBHHK002</strain>
    </source>
</reference>
<name>A0AAD7ERI9_9AGAR</name>
<feature type="region of interest" description="Disordered" evidence="1">
    <location>
        <begin position="198"/>
        <end position="261"/>
    </location>
</feature>
<dbReference type="EMBL" id="JARIHO010000021">
    <property type="protein sequence ID" value="KAJ7346140.1"/>
    <property type="molecule type" value="Genomic_DNA"/>
</dbReference>
<gene>
    <name evidence="2" type="ORF">DFH08DRAFT_809976</name>
</gene>
<organism evidence="2 3">
    <name type="scientific">Mycena albidolilacea</name>
    <dbReference type="NCBI Taxonomy" id="1033008"/>
    <lineage>
        <taxon>Eukaryota</taxon>
        <taxon>Fungi</taxon>
        <taxon>Dikarya</taxon>
        <taxon>Basidiomycota</taxon>
        <taxon>Agaricomycotina</taxon>
        <taxon>Agaricomycetes</taxon>
        <taxon>Agaricomycetidae</taxon>
        <taxon>Agaricales</taxon>
        <taxon>Marasmiineae</taxon>
        <taxon>Mycenaceae</taxon>
        <taxon>Mycena</taxon>
    </lineage>
</organism>
<accession>A0AAD7ERI9</accession>